<reference evidence="3 4" key="1">
    <citation type="journal article" date="2016" name="Genome Biol. Evol.">
        <title>Gene Family Evolution Reflects Adaptation to Soil Environmental Stressors in the Genome of the Collembolan Orchesella cincta.</title>
        <authorList>
            <person name="Faddeeva-Vakhrusheva A."/>
            <person name="Derks M.F."/>
            <person name="Anvar S.Y."/>
            <person name="Agamennone V."/>
            <person name="Suring W."/>
            <person name="Smit S."/>
            <person name="van Straalen N.M."/>
            <person name="Roelofs D."/>
        </authorList>
    </citation>
    <scope>NUCLEOTIDE SEQUENCE [LARGE SCALE GENOMIC DNA]</scope>
    <source>
        <tissue evidence="3">Mixed pool</tissue>
    </source>
</reference>
<protein>
    <submittedName>
        <fullName evidence="3">Uncharacterized protein</fullName>
    </submittedName>
</protein>
<proteinExistence type="predicted"/>
<keyword evidence="2" id="KW-0732">Signal</keyword>
<dbReference type="Proteomes" id="UP000094527">
    <property type="component" value="Unassembled WGS sequence"/>
</dbReference>
<evidence type="ECO:0000256" key="1">
    <source>
        <dbReference type="SAM" id="MobiDB-lite"/>
    </source>
</evidence>
<dbReference type="EMBL" id="LJIJ01000342">
    <property type="protein sequence ID" value="ODM98562.1"/>
    <property type="molecule type" value="Genomic_DNA"/>
</dbReference>
<keyword evidence="4" id="KW-1185">Reference proteome</keyword>
<sequence length="126" mass="12691">MSSKTSKYLVQLVVVVLLGILSVVSAGVGDGGSRCAESSCTPAPQGVQCDPRYERDDGCCPVWYCNNGQQVYGVSKGSSTSSGTSWSSSSGGSSGGSSSFSTGGGGFPPPDFGSMFGNLFGGMFGR</sequence>
<evidence type="ECO:0000256" key="2">
    <source>
        <dbReference type="SAM" id="SignalP"/>
    </source>
</evidence>
<feature type="signal peptide" evidence="2">
    <location>
        <begin position="1"/>
        <end position="26"/>
    </location>
</feature>
<dbReference type="AlphaFoldDB" id="A0A1D2MZW6"/>
<evidence type="ECO:0000313" key="4">
    <source>
        <dbReference type="Proteomes" id="UP000094527"/>
    </source>
</evidence>
<name>A0A1D2MZW6_ORCCI</name>
<accession>A0A1D2MZW6</accession>
<comment type="caution">
    <text evidence="3">The sequence shown here is derived from an EMBL/GenBank/DDBJ whole genome shotgun (WGS) entry which is preliminary data.</text>
</comment>
<feature type="chain" id="PRO_5008904805" evidence="2">
    <location>
        <begin position="27"/>
        <end position="126"/>
    </location>
</feature>
<gene>
    <name evidence="3" type="ORF">Ocin01_08124</name>
</gene>
<feature type="compositionally biased region" description="Low complexity" evidence="1">
    <location>
        <begin position="75"/>
        <end position="101"/>
    </location>
</feature>
<evidence type="ECO:0000313" key="3">
    <source>
        <dbReference type="EMBL" id="ODM98562.1"/>
    </source>
</evidence>
<feature type="region of interest" description="Disordered" evidence="1">
    <location>
        <begin position="74"/>
        <end position="106"/>
    </location>
</feature>
<organism evidence="3 4">
    <name type="scientific">Orchesella cincta</name>
    <name type="common">Springtail</name>
    <name type="synonym">Podura cincta</name>
    <dbReference type="NCBI Taxonomy" id="48709"/>
    <lineage>
        <taxon>Eukaryota</taxon>
        <taxon>Metazoa</taxon>
        <taxon>Ecdysozoa</taxon>
        <taxon>Arthropoda</taxon>
        <taxon>Hexapoda</taxon>
        <taxon>Collembola</taxon>
        <taxon>Entomobryomorpha</taxon>
        <taxon>Entomobryoidea</taxon>
        <taxon>Orchesellidae</taxon>
        <taxon>Orchesellinae</taxon>
        <taxon>Orchesella</taxon>
    </lineage>
</organism>